<dbReference type="GO" id="GO:0004555">
    <property type="term" value="F:alpha,alpha-trehalase activity"/>
    <property type="evidence" value="ECO:0007669"/>
    <property type="project" value="UniProtKB-EC"/>
</dbReference>
<evidence type="ECO:0000256" key="1">
    <source>
        <dbReference type="ARBA" id="ARBA00001576"/>
    </source>
</evidence>
<dbReference type="EMBL" id="OC322397">
    <property type="protein sequence ID" value="CAD7411733.1"/>
    <property type="molecule type" value="Genomic_DNA"/>
</dbReference>
<dbReference type="PANTHER" id="PTHR23403:SF1">
    <property type="entry name" value="TREHALASE"/>
    <property type="match status" value="1"/>
</dbReference>
<dbReference type="PROSITE" id="PS00927">
    <property type="entry name" value="TREHALASE_1"/>
    <property type="match status" value="1"/>
</dbReference>
<keyword evidence="6 7" id="KW-0326">Glycosidase</keyword>
<name>A0A7R9H8A3_TIMCR</name>
<feature type="signal peptide" evidence="8">
    <location>
        <begin position="1"/>
        <end position="22"/>
    </location>
</feature>
<dbReference type="Pfam" id="PF01204">
    <property type="entry name" value="Trehalase"/>
    <property type="match status" value="1"/>
</dbReference>
<evidence type="ECO:0000256" key="7">
    <source>
        <dbReference type="RuleBase" id="RU361180"/>
    </source>
</evidence>
<dbReference type="SUPFAM" id="SSF48208">
    <property type="entry name" value="Six-hairpin glycosidases"/>
    <property type="match status" value="1"/>
</dbReference>
<accession>A0A7R9H8A3</accession>
<dbReference type="PRINTS" id="PR00744">
    <property type="entry name" value="GLHYDRLASE37"/>
</dbReference>
<dbReference type="Gene3D" id="1.50.10.10">
    <property type="match status" value="1"/>
</dbReference>
<dbReference type="PANTHER" id="PTHR23403">
    <property type="entry name" value="TREHALASE"/>
    <property type="match status" value="1"/>
</dbReference>
<evidence type="ECO:0000256" key="8">
    <source>
        <dbReference type="SAM" id="SignalP"/>
    </source>
</evidence>
<feature type="chain" id="PRO_5031068304" description="Trehalase" evidence="8">
    <location>
        <begin position="23"/>
        <end position="617"/>
    </location>
</feature>
<proteinExistence type="inferred from homology"/>
<comment type="catalytic activity">
    <reaction evidence="1 7">
        <text>alpha,alpha-trehalose + H2O = alpha-D-glucose + beta-D-glucose</text>
        <dbReference type="Rhea" id="RHEA:32675"/>
        <dbReference type="ChEBI" id="CHEBI:15377"/>
        <dbReference type="ChEBI" id="CHEBI:15903"/>
        <dbReference type="ChEBI" id="CHEBI:16551"/>
        <dbReference type="ChEBI" id="CHEBI:17925"/>
        <dbReference type="EC" id="3.2.1.28"/>
    </reaction>
</comment>
<evidence type="ECO:0000256" key="4">
    <source>
        <dbReference type="ARBA" id="ARBA00019905"/>
    </source>
</evidence>
<evidence type="ECO:0000256" key="2">
    <source>
        <dbReference type="ARBA" id="ARBA00005615"/>
    </source>
</evidence>
<dbReference type="EC" id="3.2.1.28" evidence="3 7"/>
<keyword evidence="5 7" id="KW-0378">Hydrolase</keyword>
<organism evidence="9">
    <name type="scientific">Timema cristinae</name>
    <name type="common">Walking stick</name>
    <dbReference type="NCBI Taxonomy" id="61476"/>
    <lineage>
        <taxon>Eukaryota</taxon>
        <taxon>Metazoa</taxon>
        <taxon>Ecdysozoa</taxon>
        <taxon>Arthropoda</taxon>
        <taxon>Hexapoda</taxon>
        <taxon>Insecta</taxon>
        <taxon>Pterygota</taxon>
        <taxon>Neoptera</taxon>
        <taxon>Polyneoptera</taxon>
        <taxon>Phasmatodea</taxon>
        <taxon>Timematodea</taxon>
        <taxon>Timematoidea</taxon>
        <taxon>Timematidae</taxon>
        <taxon>Timema</taxon>
    </lineage>
</organism>
<dbReference type="InterPro" id="IPR012341">
    <property type="entry name" value="6hp_glycosidase-like_sf"/>
</dbReference>
<evidence type="ECO:0000256" key="6">
    <source>
        <dbReference type="ARBA" id="ARBA00023295"/>
    </source>
</evidence>
<keyword evidence="8" id="KW-0732">Signal</keyword>
<dbReference type="GO" id="GO:0005993">
    <property type="term" value="P:trehalose catabolic process"/>
    <property type="evidence" value="ECO:0007669"/>
    <property type="project" value="TreeGrafter"/>
</dbReference>
<comment type="similarity">
    <text evidence="2 7">Belongs to the glycosyl hydrolase 37 family.</text>
</comment>
<reference evidence="9" key="1">
    <citation type="submission" date="2020-11" db="EMBL/GenBank/DDBJ databases">
        <authorList>
            <person name="Tran Van P."/>
        </authorList>
    </citation>
    <scope>NUCLEOTIDE SEQUENCE</scope>
</reference>
<sequence>MSKFELLFLACVLLLSFEQLLTDRPPCDSEIFCHGRLLHEVQTQFVYSDCKTFVDMKLKYPQSLVLKSFNELVDTSNGHLTRTKLEVFLRENFERVASEFESWTPNDWTDQPEFLTRIIDPKLKEFGSNLNSMWKYLGRKIKEDVRDNQEQYSMIYVPNPLIIPGGRFREFYYWDSYWICKGLLHSEMYDTVKGMIYNYISLVKTFGLVPNGGRLYYVGRSQPPMLIPMINDYYQFTRDIYLIKNNIWVLEKEFSFWMMNRSVQILKDGKSYNLLRFNDETCGPRPESYREDYVAADGFKTEKEKNDYYKEIKAAAESGRDFTSRWYVRNSGNKGSLKDTKTRQIIPVDLNAIIEWNARLLAEFFTLLYQPSKATYYATISQDFKIAIEKILWHDDLGTWLDYDFVNHKRRNYFYPSNLAPLWSNSYETSKADYYADKVVNYLTDNVSIHKYPGGIPSSDYHTGEQWDFPNTWSPLQDMIITGLHNTNSPRALELSKNLAQKWIYTNYHAYAETKAMYEKYDATIAGAPGRGGEYENQIGFGWTNGYVMDLLFKYGDQLIPPPPTRFLKPQGNDPERHPTMDMASLRGPNRAGPAQLLYSVTRVVVKSFLSYVWNKE</sequence>
<dbReference type="InterPro" id="IPR008928">
    <property type="entry name" value="6-hairpin_glycosidase_sf"/>
</dbReference>
<dbReference type="InterPro" id="IPR001661">
    <property type="entry name" value="Glyco_hydro_37"/>
</dbReference>
<evidence type="ECO:0000256" key="5">
    <source>
        <dbReference type="ARBA" id="ARBA00022801"/>
    </source>
</evidence>
<protein>
    <recommendedName>
        <fullName evidence="4 7">Trehalase</fullName>
        <ecNumber evidence="3 7">3.2.1.28</ecNumber>
    </recommendedName>
    <alternativeName>
        <fullName evidence="7">Alpha-trehalose glucohydrolase</fullName>
    </alternativeName>
</protein>
<evidence type="ECO:0000313" key="9">
    <source>
        <dbReference type="EMBL" id="CAD7411733.1"/>
    </source>
</evidence>
<evidence type="ECO:0000256" key="3">
    <source>
        <dbReference type="ARBA" id="ARBA00012757"/>
    </source>
</evidence>
<gene>
    <name evidence="9" type="ORF">TCEB3V08_LOCUS11062</name>
</gene>
<dbReference type="AlphaFoldDB" id="A0A7R9H8A3"/>
<dbReference type="InterPro" id="IPR018232">
    <property type="entry name" value="Glyco_hydro_37_CS"/>
</dbReference>